<dbReference type="InterPro" id="IPR052925">
    <property type="entry name" value="Phage_Integrase-like_Recomb"/>
</dbReference>
<accession>A0A2N5V8R0</accession>
<dbReference type="Proteomes" id="UP000235392">
    <property type="component" value="Unassembled WGS sequence"/>
</dbReference>
<evidence type="ECO:0000313" key="2">
    <source>
        <dbReference type="EMBL" id="PLW19387.1"/>
    </source>
</evidence>
<keyword evidence="6" id="KW-1185">Reference proteome</keyword>
<evidence type="ECO:0000256" key="1">
    <source>
        <dbReference type="ARBA" id="ARBA00023125"/>
    </source>
</evidence>
<dbReference type="EMBL" id="PGCI01000040">
    <property type="protein sequence ID" value="PLW46387.1"/>
    <property type="molecule type" value="Genomic_DNA"/>
</dbReference>
<dbReference type="SUPFAM" id="SSF47823">
    <property type="entry name" value="lambda integrase-like, N-terminal domain"/>
    <property type="match status" value="1"/>
</dbReference>
<protein>
    <submittedName>
        <fullName evidence="4">Uncharacterized protein</fullName>
    </submittedName>
</protein>
<organism evidence="4 7">
    <name type="scientific">Puccinia coronata f. sp. avenae</name>
    <dbReference type="NCBI Taxonomy" id="200324"/>
    <lineage>
        <taxon>Eukaryota</taxon>
        <taxon>Fungi</taxon>
        <taxon>Dikarya</taxon>
        <taxon>Basidiomycota</taxon>
        <taxon>Pucciniomycotina</taxon>
        <taxon>Pucciniomycetes</taxon>
        <taxon>Pucciniales</taxon>
        <taxon>Pucciniaceae</taxon>
        <taxon>Puccinia</taxon>
    </lineage>
</organism>
<comment type="caution">
    <text evidence="4">The sequence shown here is derived from an EMBL/GenBank/DDBJ whole genome shotgun (WGS) entry which is preliminary data.</text>
</comment>
<gene>
    <name evidence="5" type="ORF">PCANC_00094</name>
    <name evidence="2" type="ORF">PCANC_06369</name>
    <name evidence="4" type="ORF">PCASD_05457</name>
    <name evidence="3" type="ORF">PCASD_21094</name>
</gene>
<dbReference type="PANTHER" id="PTHR34605:SF3">
    <property type="entry name" value="P CELL-TYPE AGGLUTINATION PROTEIN MAP4-LIKE-RELATED"/>
    <property type="match status" value="1"/>
</dbReference>
<dbReference type="EMBL" id="PGCI01000712">
    <property type="protein sequence ID" value="PLW19568.1"/>
    <property type="molecule type" value="Genomic_DNA"/>
</dbReference>
<dbReference type="EMBL" id="PGCJ01000813">
    <property type="protein sequence ID" value="PLW19387.1"/>
    <property type="molecule type" value="Genomic_DNA"/>
</dbReference>
<dbReference type="Gene3D" id="1.10.150.130">
    <property type="match status" value="1"/>
</dbReference>
<dbReference type="Proteomes" id="UP000235388">
    <property type="component" value="Unassembled WGS sequence"/>
</dbReference>
<evidence type="ECO:0000313" key="6">
    <source>
        <dbReference type="Proteomes" id="UP000235388"/>
    </source>
</evidence>
<dbReference type="PANTHER" id="PTHR34605">
    <property type="entry name" value="PHAGE_INTEGRASE DOMAIN-CONTAINING PROTEIN"/>
    <property type="match status" value="1"/>
</dbReference>
<keyword evidence="1" id="KW-0238">DNA-binding</keyword>
<name>A0A2N5V8R0_9BASI</name>
<dbReference type="GO" id="GO:0003677">
    <property type="term" value="F:DNA binding"/>
    <property type="evidence" value="ECO:0007669"/>
    <property type="project" value="UniProtKB-KW"/>
</dbReference>
<dbReference type="InterPro" id="IPR010998">
    <property type="entry name" value="Integrase_recombinase_N"/>
</dbReference>
<sequence>MLLSYNTAVKKFMHYWTKENRGAFQLPATAKEICEFCFWAGQNDETQTPQEVTAKTVEKYIFGIQAWHKYHSKRYPTESKTRVGVILRALAKVDAQIPKQQPKAAVHLHHLAYLASALNTGDGKDEAAQDLAITAL</sequence>
<evidence type="ECO:0000313" key="3">
    <source>
        <dbReference type="EMBL" id="PLW19568.1"/>
    </source>
</evidence>
<reference evidence="6 7" key="1">
    <citation type="submission" date="2017-11" db="EMBL/GenBank/DDBJ databases">
        <title>De novo assembly and phasing of dikaryotic genomes from two isolates of Puccinia coronata f. sp. avenae, the causal agent of oat crown rust.</title>
        <authorList>
            <person name="Miller M.E."/>
            <person name="Zhang Y."/>
            <person name="Omidvar V."/>
            <person name="Sperschneider J."/>
            <person name="Schwessinger B."/>
            <person name="Raley C."/>
            <person name="Palmer J.M."/>
            <person name="Garnica D."/>
            <person name="Upadhyaya N."/>
            <person name="Rathjen J."/>
            <person name="Taylor J.M."/>
            <person name="Park R.F."/>
            <person name="Dodds P.N."/>
            <person name="Hirsch C.D."/>
            <person name="Kianian S.F."/>
            <person name="Figueroa M."/>
        </authorList>
    </citation>
    <scope>NUCLEOTIDE SEQUENCE [LARGE SCALE GENOMIC DNA]</scope>
    <source>
        <strain evidence="2">12NC29</strain>
        <strain evidence="4">12SD80</strain>
    </source>
</reference>
<proteinExistence type="predicted"/>
<evidence type="ECO:0000313" key="5">
    <source>
        <dbReference type="EMBL" id="PLW58589.1"/>
    </source>
</evidence>
<dbReference type="AlphaFoldDB" id="A0A2N5V8R0"/>
<evidence type="ECO:0000313" key="4">
    <source>
        <dbReference type="EMBL" id="PLW46387.1"/>
    </source>
</evidence>
<dbReference type="STRING" id="200324.A0A2N5V8R0"/>
<dbReference type="EMBL" id="PGCJ01000002">
    <property type="protein sequence ID" value="PLW58589.1"/>
    <property type="molecule type" value="Genomic_DNA"/>
</dbReference>
<evidence type="ECO:0000313" key="7">
    <source>
        <dbReference type="Proteomes" id="UP000235392"/>
    </source>
</evidence>